<sequence>MPRCWLFRRRRLWPAHRLQRRICPWPASRWLSTLSQLPLRCCSSVEAAPEAAATPRCSSSSFGRWSPRRCMGPLRRLMPLARRGQGGAAASVPAAAAGIAAPPRAGAPAGPGAPPPPGGGDAGGAGATAGVAPPGGAAGGAAQRGDAPRSWREVASTHHAAEARRQVTFWQRADRQRPTSRRGRSRSAERGGAAGA</sequence>
<evidence type="ECO:0000313" key="2">
    <source>
        <dbReference type="EMBL" id="CAK0865850.1"/>
    </source>
</evidence>
<dbReference type="EMBL" id="CAUYUJ010016493">
    <property type="protein sequence ID" value="CAK0865850.1"/>
    <property type="molecule type" value="Genomic_DNA"/>
</dbReference>
<feature type="compositionally biased region" description="Basic and acidic residues" evidence="1">
    <location>
        <begin position="146"/>
        <end position="165"/>
    </location>
</feature>
<keyword evidence="3" id="KW-1185">Reference proteome</keyword>
<proteinExistence type="predicted"/>
<evidence type="ECO:0000256" key="1">
    <source>
        <dbReference type="SAM" id="MobiDB-lite"/>
    </source>
</evidence>
<gene>
    <name evidence="2" type="ORF">PCOR1329_LOCUS53268</name>
</gene>
<name>A0ABN9UZT4_9DINO</name>
<evidence type="ECO:0000313" key="3">
    <source>
        <dbReference type="Proteomes" id="UP001189429"/>
    </source>
</evidence>
<feature type="compositionally biased region" description="Low complexity" evidence="1">
    <location>
        <begin position="128"/>
        <end position="145"/>
    </location>
</feature>
<accession>A0ABN9UZT4</accession>
<organism evidence="2 3">
    <name type="scientific">Prorocentrum cordatum</name>
    <dbReference type="NCBI Taxonomy" id="2364126"/>
    <lineage>
        <taxon>Eukaryota</taxon>
        <taxon>Sar</taxon>
        <taxon>Alveolata</taxon>
        <taxon>Dinophyceae</taxon>
        <taxon>Prorocentrales</taxon>
        <taxon>Prorocentraceae</taxon>
        <taxon>Prorocentrum</taxon>
    </lineage>
</organism>
<dbReference type="Proteomes" id="UP001189429">
    <property type="component" value="Unassembled WGS sequence"/>
</dbReference>
<reference evidence="2" key="1">
    <citation type="submission" date="2023-10" db="EMBL/GenBank/DDBJ databases">
        <authorList>
            <person name="Chen Y."/>
            <person name="Shah S."/>
            <person name="Dougan E. K."/>
            <person name="Thang M."/>
            <person name="Chan C."/>
        </authorList>
    </citation>
    <scope>NUCLEOTIDE SEQUENCE [LARGE SCALE GENOMIC DNA]</scope>
</reference>
<comment type="caution">
    <text evidence="2">The sequence shown here is derived from an EMBL/GenBank/DDBJ whole genome shotgun (WGS) entry which is preliminary data.</text>
</comment>
<protein>
    <submittedName>
        <fullName evidence="2">Uncharacterized protein</fullName>
    </submittedName>
</protein>
<feature type="compositionally biased region" description="Low complexity" evidence="1">
    <location>
        <begin position="101"/>
        <end position="110"/>
    </location>
</feature>
<feature type="region of interest" description="Disordered" evidence="1">
    <location>
        <begin position="101"/>
        <end position="196"/>
    </location>
</feature>